<evidence type="ECO:0000259" key="6">
    <source>
        <dbReference type="Pfam" id="PF16421"/>
    </source>
</evidence>
<dbReference type="InterPro" id="IPR015633">
    <property type="entry name" value="E2F"/>
</dbReference>
<dbReference type="PANTHER" id="PTHR12081">
    <property type="entry name" value="TRANSCRIPTION FACTOR E2F"/>
    <property type="match status" value="1"/>
</dbReference>
<feature type="domain" description="E2F transcription factor CC-MB" evidence="6">
    <location>
        <begin position="26"/>
        <end position="84"/>
    </location>
</feature>
<dbReference type="InterPro" id="IPR032198">
    <property type="entry name" value="E2F_CC-MB"/>
</dbReference>
<accession>A0ABM0H1A6</accession>
<keyword evidence="3" id="KW-0238">DNA-binding</keyword>
<evidence type="ECO:0000256" key="5">
    <source>
        <dbReference type="SAM" id="MobiDB-lite"/>
    </source>
</evidence>
<evidence type="ECO:0000256" key="3">
    <source>
        <dbReference type="ARBA" id="ARBA00023125"/>
    </source>
</evidence>
<keyword evidence="4" id="KW-0804">Transcription</keyword>
<protein>
    <submittedName>
        <fullName evidence="8">Transcription factor E2F3-like</fullName>
    </submittedName>
</protein>
<evidence type="ECO:0000256" key="1">
    <source>
        <dbReference type="ARBA" id="ARBA00010940"/>
    </source>
</evidence>
<comment type="similarity">
    <text evidence="1">Belongs to the E2F/DP family.</text>
</comment>
<keyword evidence="2" id="KW-0805">Transcription regulation</keyword>
<dbReference type="RefSeq" id="XP_002741989.1">
    <property type="nucleotide sequence ID" value="XM_002741943.2"/>
</dbReference>
<feature type="region of interest" description="Disordered" evidence="5">
    <location>
        <begin position="92"/>
        <end position="126"/>
    </location>
</feature>
<reference evidence="8" key="1">
    <citation type="submission" date="2025-08" db="UniProtKB">
        <authorList>
            <consortium name="RefSeq"/>
        </authorList>
    </citation>
    <scope>IDENTIFICATION</scope>
    <source>
        <tissue evidence="8">Testes</tissue>
    </source>
</reference>
<organism evidence="7 8">
    <name type="scientific">Saccoglossus kowalevskii</name>
    <name type="common">Acorn worm</name>
    <dbReference type="NCBI Taxonomy" id="10224"/>
    <lineage>
        <taxon>Eukaryota</taxon>
        <taxon>Metazoa</taxon>
        <taxon>Hemichordata</taxon>
        <taxon>Enteropneusta</taxon>
        <taxon>Harrimaniidae</taxon>
        <taxon>Saccoglossus</taxon>
    </lineage>
</organism>
<feature type="compositionally biased region" description="Low complexity" evidence="5">
    <location>
        <begin position="95"/>
        <end position="115"/>
    </location>
</feature>
<dbReference type="InterPro" id="IPR037241">
    <property type="entry name" value="E2F-DP_heterodim"/>
</dbReference>
<dbReference type="Pfam" id="PF16421">
    <property type="entry name" value="E2F_CC-MB"/>
    <property type="match status" value="1"/>
</dbReference>
<proteinExistence type="inferred from homology"/>
<dbReference type="SUPFAM" id="SSF144074">
    <property type="entry name" value="E2F-DP heterodimerization region"/>
    <property type="match status" value="1"/>
</dbReference>
<dbReference type="GeneID" id="100370486"/>
<dbReference type="Gene3D" id="6.10.250.540">
    <property type="match status" value="1"/>
</dbReference>
<evidence type="ECO:0000256" key="2">
    <source>
        <dbReference type="ARBA" id="ARBA00023015"/>
    </source>
</evidence>
<gene>
    <name evidence="8" type="primary">LOC100370486</name>
</gene>
<keyword evidence="7" id="KW-1185">Reference proteome</keyword>
<dbReference type="Proteomes" id="UP000694865">
    <property type="component" value="Unplaced"/>
</dbReference>
<dbReference type="PANTHER" id="PTHR12081:SF18">
    <property type="entry name" value="TRANSCRIPTION FACTOR E2F2-RELATED"/>
    <property type="match status" value="1"/>
</dbReference>
<dbReference type="CDD" id="cd14660">
    <property type="entry name" value="E2F_DD"/>
    <property type="match status" value="1"/>
</dbReference>
<evidence type="ECO:0000313" key="8">
    <source>
        <dbReference type="RefSeq" id="XP_002741989.1"/>
    </source>
</evidence>
<evidence type="ECO:0000256" key="4">
    <source>
        <dbReference type="ARBA" id="ARBA00023163"/>
    </source>
</evidence>
<evidence type="ECO:0000313" key="7">
    <source>
        <dbReference type="Proteomes" id="UP000694865"/>
    </source>
</evidence>
<name>A0ABM0H1A6_SACKO</name>
<sequence length="218" mass="24276">MAVKLPFCHDNRNLFYSLLRFSLTVNTHAYVTYQDIRGIKSFSEQTVIAIKAPPETRLEVPDPRESIQIWLKSTKGPIEVYLCPEEACATEKDNNTSSCVSSSSETESPVSSPNSFKGDPPLKLESLDEDDMSTLERNLLLQTEDQHSNDEIDMPFVQLSPPILEDDYPFSLADHEGLMDLFDAYDLWGGGDNATPPTTETIPTPTTATTMPIVTKNV</sequence>